<evidence type="ECO:0000256" key="1">
    <source>
        <dbReference type="SAM" id="Phobius"/>
    </source>
</evidence>
<dbReference type="RefSeq" id="WP_170253405.1">
    <property type="nucleotide sequence ID" value="NZ_BJZP01000007.1"/>
</dbReference>
<evidence type="ECO:0000313" key="3">
    <source>
        <dbReference type="Proteomes" id="UP000321717"/>
    </source>
</evidence>
<organism evidence="2 3">
    <name type="scientific">Ciceribacter naphthalenivorans</name>
    <dbReference type="NCBI Taxonomy" id="1118451"/>
    <lineage>
        <taxon>Bacteria</taxon>
        <taxon>Pseudomonadati</taxon>
        <taxon>Pseudomonadota</taxon>
        <taxon>Alphaproteobacteria</taxon>
        <taxon>Hyphomicrobiales</taxon>
        <taxon>Rhizobiaceae</taxon>
        <taxon>Ciceribacter</taxon>
    </lineage>
</organism>
<reference evidence="2 3" key="1">
    <citation type="submission" date="2019-07" db="EMBL/GenBank/DDBJ databases">
        <title>Whole genome shotgun sequence of Rhizobium naphthalenivorans NBRC 107585.</title>
        <authorList>
            <person name="Hosoyama A."/>
            <person name="Uohara A."/>
            <person name="Ohji S."/>
            <person name="Ichikawa N."/>
        </authorList>
    </citation>
    <scope>NUCLEOTIDE SEQUENCE [LARGE SCALE GENOMIC DNA]</scope>
    <source>
        <strain evidence="2 3">NBRC 107585</strain>
    </source>
</reference>
<comment type="caution">
    <text evidence="2">The sequence shown here is derived from an EMBL/GenBank/DDBJ whole genome shotgun (WGS) entry which is preliminary data.</text>
</comment>
<gene>
    <name evidence="2" type="ORF">RNA01_18430</name>
</gene>
<protein>
    <submittedName>
        <fullName evidence="2">Uncharacterized protein</fullName>
    </submittedName>
</protein>
<evidence type="ECO:0000313" key="2">
    <source>
        <dbReference type="EMBL" id="GEO84911.1"/>
    </source>
</evidence>
<keyword evidence="1" id="KW-0472">Membrane</keyword>
<feature type="transmembrane region" description="Helical" evidence="1">
    <location>
        <begin position="34"/>
        <end position="55"/>
    </location>
</feature>
<keyword evidence="1" id="KW-0812">Transmembrane</keyword>
<dbReference type="AlphaFoldDB" id="A0A512HHI6"/>
<keyword evidence="3" id="KW-1185">Reference proteome</keyword>
<proteinExistence type="predicted"/>
<dbReference type="Proteomes" id="UP000321717">
    <property type="component" value="Unassembled WGS sequence"/>
</dbReference>
<dbReference type="EMBL" id="BJZP01000007">
    <property type="protein sequence ID" value="GEO84911.1"/>
    <property type="molecule type" value="Genomic_DNA"/>
</dbReference>
<name>A0A512HHI6_9HYPH</name>
<keyword evidence="1" id="KW-1133">Transmembrane helix</keyword>
<sequence length="56" mass="6145">MIPKGECDLTSGHGRAGIERWWLGGDDAEGTCNWAVILLYVSLMPVPFVLVAWLLS</sequence>
<accession>A0A512HHI6</accession>